<comment type="subcellular location">
    <subcellularLocation>
        <location evidence="7">Cell membrane</location>
        <topology evidence="7">Single-pass membrane protein</topology>
    </subcellularLocation>
</comment>
<gene>
    <name evidence="7 8" type="primary">mltG</name>
    <name evidence="8" type="ORF">WCV65_14030</name>
</gene>
<dbReference type="Gene3D" id="3.30.1490.480">
    <property type="entry name" value="Endolytic murein transglycosylase"/>
    <property type="match status" value="1"/>
</dbReference>
<dbReference type="PANTHER" id="PTHR30518:SF2">
    <property type="entry name" value="ENDOLYTIC MUREIN TRANSGLYCOSYLASE"/>
    <property type="match status" value="1"/>
</dbReference>
<keyword evidence="3 7" id="KW-1133">Transmembrane helix</keyword>
<evidence type="ECO:0000313" key="9">
    <source>
        <dbReference type="Proteomes" id="UP001377337"/>
    </source>
</evidence>
<dbReference type="InterPro" id="IPR003770">
    <property type="entry name" value="MLTG-like"/>
</dbReference>
<dbReference type="CDD" id="cd08010">
    <property type="entry name" value="MltG_like"/>
    <property type="match status" value="1"/>
</dbReference>
<keyword evidence="5 7" id="KW-0456">Lyase</keyword>
<dbReference type="Gene3D" id="3.30.160.60">
    <property type="entry name" value="Classic Zinc Finger"/>
    <property type="match status" value="1"/>
</dbReference>
<dbReference type="NCBIfam" id="TIGR00247">
    <property type="entry name" value="endolytic transglycosylase MltG"/>
    <property type="match status" value="1"/>
</dbReference>
<evidence type="ECO:0000256" key="6">
    <source>
        <dbReference type="ARBA" id="ARBA00023316"/>
    </source>
</evidence>
<keyword evidence="1 7" id="KW-1003">Cell membrane</keyword>
<name>A0ABZ2NEK2_9BACI</name>
<comment type="similarity">
    <text evidence="7">Belongs to the transglycosylase MltG family.</text>
</comment>
<proteinExistence type="inferred from homology"/>
<keyword evidence="6 7" id="KW-0961">Cell wall biogenesis/degradation</keyword>
<evidence type="ECO:0000256" key="3">
    <source>
        <dbReference type="ARBA" id="ARBA00022989"/>
    </source>
</evidence>
<dbReference type="HAMAP" id="MF_02065">
    <property type="entry name" value="MltG"/>
    <property type="match status" value="1"/>
</dbReference>
<keyword evidence="2 7" id="KW-0812">Transmembrane</keyword>
<keyword evidence="9" id="KW-1185">Reference proteome</keyword>
<sequence length="378" mass="42666">MKQKQNKPSIHKTLLEKQEEAKSIRKIVWRIVLVAGIAIAAIALAGIIYIQNALSPVDPSDKKQVKVSIPLGSSVSGIAAELKEEGIIKDARVFKYYVKFKNETNFQAGDYLLSKSMTMDDMIQLLKTGKMAENIAMQFTIPEGHQMKQIAAIIENNSEYSKEDVLKKIQDPAFIAAMKKKYPNTVTNEIDKKTAKYKLEGYLYPATYPFADPKTSLDTILEKMISETDERIKPYLPQMKEKKWSVHYFLTMSSIIEEEATGKVDRKKIASVFFNRLKSGMPLQTDPTVLYALGEHKDRVTYKDLKVSSPYNTYVIKGLPPGPISNSGNMSMEAALKPDNTDYLYFLAAPDGTVYYSRTLKEHNQLKEKHITGPRKGS</sequence>
<keyword evidence="4 7" id="KW-0472">Membrane</keyword>
<organism evidence="8 9">
    <name type="scientific">Metabacillus sediminis</name>
    <dbReference type="NCBI Taxonomy" id="3117746"/>
    <lineage>
        <taxon>Bacteria</taxon>
        <taxon>Bacillati</taxon>
        <taxon>Bacillota</taxon>
        <taxon>Bacilli</taxon>
        <taxon>Bacillales</taxon>
        <taxon>Bacillaceae</taxon>
        <taxon>Metabacillus</taxon>
    </lineage>
</organism>
<feature type="site" description="Important for catalytic activity" evidence="7">
    <location>
        <position position="259"/>
    </location>
</feature>
<feature type="transmembrane region" description="Helical" evidence="7">
    <location>
        <begin position="27"/>
        <end position="50"/>
    </location>
</feature>
<comment type="catalytic activity">
    <reaction evidence="7">
        <text>a peptidoglycan chain = a peptidoglycan chain with N-acetyl-1,6-anhydromuramyl-[peptide] at the reducing end + a peptidoglycan chain with N-acetylglucosamine at the non-reducing end.</text>
        <dbReference type="EC" id="4.2.2.29"/>
    </reaction>
</comment>
<dbReference type="EMBL" id="CP147407">
    <property type="protein sequence ID" value="WXB95677.1"/>
    <property type="molecule type" value="Genomic_DNA"/>
</dbReference>
<evidence type="ECO:0000256" key="2">
    <source>
        <dbReference type="ARBA" id="ARBA00022692"/>
    </source>
</evidence>
<dbReference type="Proteomes" id="UP001377337">
    <property type="component" value="Chromosome"/>
</dbReference>
<reference evidence="8 9" key="1">
    <citation type="submission" date="2024-02" db="EMBL/GenBank/DDBJ databases">
        <title>Seven novel Bacillus-like species.</title>
        <authorList>
            <person name="Liu G."/>
        </authorList>
    </citation>
    <scope>NUCLEOTIDE SEQUENCE [LARGE SCALE GENOMIC DNA]</scope>
    <source>
        <strain evidence="8 9">FJAT-52054</strain>
    </source>
</reference>
<evidence type="ECO:0000256" key="4">
    <source>
        <dbReference type="ARBA" id="ARBA00023136"/>
    </source>
</evidence>
<dbReference type="RefSeq" id="WP_338777272.1">
    <property type="nucleotide sequence ID" value="NZ_CP147407.1"/>
</dbReference>
<dbReference type="Pfam" id="PF02618">
    <property type="entry name" value="YceG"/>
    <property type="match status" value="1"/>
</dbReference>
<protein>
    <recommendedName>
        <fullName evidence="7">Endolytic murein transglycosylase</fullName>
        <ecNumber evidence="7">4.2.2.29</ecNumber>
    </recommendedName>
    <alternativeName>
        <fullName evidence="7">Peptidoglycan lytic transglycosylase</fullName>
    </alternativeName>
    <alternativeName>
        <fullName evidence="7">Peptidoglycan polymerization terminase</fullName>
    </alternativeName>
</protein>
<evidence type="ECO:0000256" key="5">
    <source>
        <dbReference type="ARBA" id="ARBA00023239"/>
    </source>
</evidence>
<dbReference type="PANTHER" id="PTHR30518">
    <property type="entry name" value="ENDOLYTIC MUREIN TRANSGLYCOSYLASE"/>
    <property type="match status" value="1"/>
</dbReference>
<dbReference type="EC" id="4.2.2.29" evidence="7"/>
<evidence type="ECO:0000256" key="7">
    <source>
        <dbReference type="HAMAP-Rule" id="MF_02065"/>
    </source>
</evidence>
<accession>A0ABZ2NEK2</accession>
<comment type="function">
    <text evidence="7">Functions as a peptidoglycan terminase that cleaves nascent peptidoglycan strands endolytically to terminate their elongation.</text>
</comment>
<evidence type="ECO:0000313" key="8">
    <source>
        <dbReference type="EMBL" id="WXB95677.1"/>
    </source>
</evidence>
<evidence type="ECO:0000256" key="1">
    <source>
        <dbReference type="ARBA" id="ARBA00022475"/>
    </source>
</evidence>